<evidence type="ECO:0000313" key="1">
    <source>
        <dbReference type="EMBL" id="KAI8562450.1"/>
    </source>
</evidence>
<comment type="caution">
    <text evidence="1">The sequence shown here is derived from an EMBL/GenBank/DDBJ whole genome shotgun (WGS) entry which is preliminary data.</text>
</comment>
<dbReference type="Proteomes" id="UP001062846">
    <property type="component" value="Chromosome 3"/>
</dbReference>
<accession>A0ACC0PAA4</accession>
<organism evidence="1 2">
    <name type="scientific">Rhododendron molle</name>
    <name type="common">Chinese azalea</name>
    <name type="synonym">Azalea mollis</name>
    <dbReference type="NCBI Taxonomy" id="49168"/>
    <lineage>
        <taxon>Eukaryota</taxon>
        <taxon>Viridiplantae</taxon>
        <taxon>Streptophyta</taxon>
        <taxon>Embryophyta</taxon>
        <taxon>Tracheophyta</taxon>
        <taxon>Spermatophyta</taxon>
        <taxon>Magnoliopsida</taxon>
        <taxon>eudicotyledons</taxon>
        <taxon>Gunneridae</taxon>
        <taxon>Pentapetalae</taxon>
        <taxon>asterids</taxon>
        <taxon>Ericales</taxon>
        <taxon>Ericaceae</taxon>
        <taxon>Ericoideae</taxon>
        <taxon>Rhodoreae</taxon>
        <taxon>Rhododendron</taxon>
    </lineage>
</organism>
<protein>
    <submittedName>
        <fullName evidence="1">Uncharacterized protein</fullName>
    </submittedName>
</protein>
<reference evidence="1" key="1">
    <citation type="submission" date="2022-02" db="EMBL/GenBank/DDBJ databases">
        <title>Plant Genome Project.</title>
        <authorList>
            <person name="Zhang R.-G."/>
        </authorList>
    </citation>
    <scope>NUCLEOTIDE SEQUENCE</scope>
    <source>
        <strain evidence="1">AT1</strain>
    </source>
</reference>
<sequence length="737" mass="81307">MKTRLILAAAILAALSISLSLITNHLFTPPPLPGSHDNLHAAEIIHLPGALGPESLAFDPSGGGPYAGVADGRILKWVGDGHGWVDFAVTTSQRKDCVRPFAPEMEHVCGRPLGLRFDKKTGDLYIADAYFGLQVVGPSGGLATQLVAEVEGHPLLFTNDMDIDEDKDVIYFTDTSTSFHRRQFMPSILTGDKSGRLMKYDRSSKEVTILLRGLAFANGVALSKDRSFVLVAETTTCRILRLWLNGPNAGNFEVFADLPGFVDNIRRNSKGEFWVALHAKKGLLQNWAVSNPWVGKALLKLPLSFKKLHYLLVGGKPHATAIRLSERGEILEVLEDSEGKSLRFISEVEENNGKLWIGNLDMLEDSEGKSVMFISEVVEENGSKILTLLPFTYTNKDSYSNYDDKKVIPIVGAVGPESLAFDPQGGGPYTGVSDGRIIKWLENERRWIDFAVTSTQRDECEGSQVDHEQREHICGRPLGFHFDERTGNLYIADAYMGLLVGGPEGGLATKVATQAQGISFGFTNSLDIDERNGIVNHISVIVSGDKTGRLMKYNPQSKETTVLLQNLTFPNGVSLSKDGDFVLITDTTNCRILKLWLEPSSKSGMVEVFDRLPGFPDNIKRNHRGEFWVGIHAKRGKFLKWVLSFPLVGQALIKLPIDITKVYSYFARWGGNGLAVRLSGDGEVLEALEDESRNGWKAVSEVEERDGNLWIGSIRTSFVGVQRNFGQRPGSTLRIQM</sequence>
<gene>
    <name evidence="1" type="ORF">RHMOL_Rhmol03G0038500</name>
</gene>
<proteinExistence type="predicted"/>
<evidence type="ECO:0000313" key="2">
    <source>
        <dbReference type="Proteomes" id="UP001062846"/>
    </source>
</evidence>
<name>A0ACC0PAA4_RHOML</name>
<keyword evidence="2" id="KW-1185">Reference proteome</keyword>
<dbReference type="EMBL" id="CM046390">
    <property type="protein sequence ID" value="KAI8562450.1"/>
    <property type="molecule type" value="Genomic_DNA"/>
</dbReference>